<dbReference type="AlphaFoldDB" id="A0A2W7IFJ7"/>
<sequence length="298" mass="33679">MKTPPKLEQEDQVAIVATARKVKKEELQPVINLLETWGLKAVVGSSIGLEENQFAGSDEERAEDFQRQLDNPNIKAIWCAKGGYGTVRILDQLDFTKFIKNPKWIIGYSDITALHSHIHNIGISTLHAQICLNIENKSNLTRETLRKSLFGEVVDYTFSHHKLNRNGIAEDEIIGGNLSVLFSLIGSKSDLDTRGKILFIEDLDEYLYHIDRMMQNLKRNDWFKNLNGLIIGGMSDMNDNAIPFGKTAEEIIAETVTDYDFPIAFNFPAGHIEDNRAIMLGKKISLKVTSNESYMSYI</sequence>
<dbReference type="Pfam" id="PF17676">
    <property type="entry name" value="Peptidase_S66C"/>
    <property type="match status" value="1"/>
</dbReference>
<name>A0A2W7IFJ7_9FLAO</name>
<evidence type="ECO:0000256" key="1">
    <source>
        <dbReference type="ARBA" id="ARBA00010233"/>
    </source>
</evidence>
<evidence type="ECO:0000259" key="8">
    <source>
        <dbReference type="Pfam" id="PF17676"/>
    </source>
</evidence>
<dbReference type="InterPro" id="IPR029062">
    <property type="entry name" value="Class_I_gatase-like"/>
</dbReference>
<keyword evidence="10" id="KW-1185">Reference proteome</keyword>
<dbReference type="InterPro" id="IPR040449">
    <property type="entry name" value="Peptidase_S66_N"/>
</dbReference>
<dbReference type="InterPro" id="IPR040921">
    <property type="entry name" value="Peptidase_S66C"/>
</dbReference>
<accession>A0A2W7IFJ7</accession>
<comment type="caution">
    <text evidence="9">The sequence shown here is derived from an EMBL/GenBank/DDBJ whole genome shotgun (WGS) entry which is preliminary data.</text>
</comment>
<dbReference type="PANTHER" id="PTHR30237">
    <property type="entry name" value="MURAMOYLTETRAPEPTIDE CARBOXYPEPTIDASE"/>
    <property type="match status" value="1"/>
</dbReference>
<evidence type="ECO:0000313" key="9">
    <source>
        <dbReference type="EMBL" id="PZW43895.1"/>
    </source>
</evidence>
<keyword evidence="2 9" id="KW-0121">Carboxypeptidase</keyword>
<dbReference type="SUPFAM" id="SSF52317">
    <property type="entry name" value="Class I glutamine amidotransferase-like"/>
    <property type="match status" value="1"/>
</dbReference>
<dbReference type="Pfam" id="PF02016">
    <property type="entry name" value="Peptidase_S66"/>
    <property type="match status" value="1"/>
</dbReference>
<dbReference type="CDD" id="cd07025">
    <property type="entry name" value="Peptidase_S66"/>
    <property type="match status" value="1"/>
</dbReference>
<gene>
    <name evidence="9" type="ORF">LX95_00223</name>
</gene>
<feature type="domain" description="LD-carboxypeptidase N-terminal" evidence="7">
    <location>
        <begin position="13"/>
        <end position="128"/>
    </location>
</feature>
<dbReference type="RefSeq" id="WP_111539974.1">
    <property type="nucleotide sequence ID" value="NZ_QKYV01000001.1"/>
</dbReference>
<dbReference type="Proteomes" id="UP000249542">
    <property type="component" value="Unassembled WGS sequence"/>
</dbReference>
<dbReference type="InterPro" id="IPR027461">
    <property type="entry name" value="Carboxypeptidase_A_C_sf"/>
</dbReference>
<keyword evidence="3" id="KW-0645">Protease</keyword>
<feature type="active site" description="Nucleophile" evidence="6">
    <location>
        <position position="109"/>
    </location>
</feature>
<feature type="active site" description="Charge relay system" evidence="6">
    <location>
        <position position="201"/>
    </location>
</feature>
<dbReference type="PANTHER" id="PTHR30237:SF2">
    <property type="entry name" value="MUREIN TETRAPEPTIDE CARBOXYPEPTIDASE"/>
    <property type="match status" value="1"/>
</dbReference>
<dbReference type="InterPro" id="IPR003507">
    <property type="entry name" value="S66_fam"/>
</dbReference>
<protein>
    <submittedName>
        <fullName evidence="9">Muramoyltetrapeptide carboxypeptidase</fullName>
    </submittedName>
</protein>
<evidence type="ECO:0000256" key="3">
    <source>
        <dbReference type="ARBA" id="ARBA00022670"/>
    </source>
</evidence>
<evidence type="ECO:0000313" key="10">
    <source>
        <dbReference type="Proteomes" id="UP000249542"/>
    </source>
</evidence>
<dbReference type="Gene3D" id="3.50.30.60">
    <property type="entry name" value="LD-carboxypeptidase A C-terminal domain-like"/>
    <property type="match status" value="1"/>
</dbReference>
<dbReference type="GO" id="GO:0008236">
    <property type="term" value="F:serine-type peptidase activity"/>
    <property type="evidence" value="ECO:0007669"/>
    <property type="project" value="UniProtKB-KW"/>
</dbReference>
<evidence type="ECO:0000256" key="2">
    <source>
        <dbReference type="ARBA" id="ARBA00022645"/>
    </source>
</evidence>
<reference evidence="9 10" key="1">
    <citation type="submission" date="2018-06" db="EMBL/GenBank/DDBJ databases">
        <title>Genomic Encyclopedia of Archaeal and Bacterial Type Strains, Phase II (KMG-II): from individual species to whole genera.</title>
        <authorList>
            <person name="Goeker M."/>
        </authorList>
    </citation>
    <scope>NUCLEOTIDE SEQUENCE [LARGE SCALE GENOMIC DNA]</scope>
    <source>
        <strain evidence="9 10">DSM 15361</strain>
    </source>
</reference>
<feature type="active site" description="Charge relay system" evidence="6">
    <location>
        <position position="271"/>
    </location>
</feature>
<keyword evidence="4" id="KW-0378">Hydrolase</keyword>
<dbReference type="SUPFAM" id="SSF141986">
    <property type="entry name" value="LD-carboxypeptidase A C-terminal domain-like"/>
    <property type="match status" value="1"/>
</dbReference>
<organism evidence="9 10">
    <name type="scientific">Mesonia algae</name>
    <dbReference type="NCBI Taxonomy" id="213248"/>
    <lineage>
        <taxon>Bacteria</taxon>
        <taxon>Pseudomonadati</taxon>
        <taxon>Bacteroidota</taxon>
        <taxon>Flavobacteriia</taxon>
        <taxon>Flavobacteriales</taxon>
        <taxon>Flavobacteriaceae</taxon>
        <taxon>Mesonia</taxon>
    </lineage>
</organism>
<dbReference type="EMBL" id="QKYV01000001">
    <property type="protein sequence ID" value="PZW43895.1"/>
    <property type="molecule type" value="Genomic_DNA"/>
</dbReference>
<dbReference type="Gene3D" id="3.40.50.10740">
    <property type="entry name" value="Class I glutamine amidotransferase-like"/>
    <property type="match status" value="1"/>
</dbReference>
<proteinExistence type="inferred from homology"/>
<dbReference type="GO" id="GO:0006508">
    <property type="term" value="P:proteolysis"/>
    <property type="evidence" value="ECO:0007669"/>
    <property type="project" value="UniProtKB-KW"/>
</dbReference>
<dbReference type="InterPro" id="IPR027478">
    <property type="entry name" value="LdcA_N"/>
</dbReference>
<dbReference type="PIRSF" id="PIRSF028757">
    <property type="entry name" value="LD-carboxypeptidase"/>
    <property type="match status" value="1"/>
</dbReference>
<evidence type="ECO:0000259" key="7">
    <source>
        <dbReference type="Pfam" id="PF02016"/>
    </source>
</evidence>
<keyword evidence="5" id="KW-0720">Serine protease</keyword>
<comment type="similarity">
    <text evidence="1">Belongs to the peptidase S66 family.</text>
</comment>
<evidence type="ECO:0000256" key="5">
    <source>
        <dbReference type="ARBA" id="ARBA00022825"/>
    </source>
</evidence>
<evidence type="ECO:0000256" key="4">
    <source>
        <dbReference type="ARBA" id="ARBA00022801"/>
    </source>
</evidence>
<dbReference type="GO" id="GO:0004180">
    <property type="term" value="F:carboxypeptidase activity"/>
    <property type="evidence" value="ECO:0007669"/>
    <property type="project" value="UniProtKB-KW"/>
</dbReference>
<feature type="domain" description="LD-carboxypeptidase C-terminal" evidence="8">
    <location>
        <begin position="172"/>
        <end position="286"/>
    </location>
</feature>
<evidence type="ECO:0000256" key="6">
    <source>
        <dbReference type="PIRSR" id="PIRSR028757-1"/>
    </source>
</evidence>